<dbReference type="Pfam" id="PF20095">
    <property type="entry name" value="DUF6485"/>
    <property type="match status" value="1"/>
</dbReference>
<protein>
    <recommendedName>
        <fullName evidence="2">Cytosolic protein</fullName>
    </recommendedName>
</protein>
<comment type="caution">
    <text evidence="1">The sequence shown here is derived from an EMBL/GenBank/DDBJ whole genome shotgun (WGS) entry which is preliminary data.</text>
</comment>
<dbReference type="EMBL" id="BARV01030936">
    <property type="protein sequence ID" value="GAI33055.1"/>
    <property type="molecule type" value="Genomic_DNA"/>
</dbReference>
<reference evidence="1" key="1">
    <citation type="journal article" date="2014" name="Front. Microbiol.">
        <title>High frequency of phylogenetically diverse reductive dehalogenase-homologous genes in deep subseafloor sedimentary metagenomes.</title>
        <authorList>
            <person name="Kawai M."/>
            <person name="Futagami T."/>
            <person name="Toyoda A."/>
            <person name="Takaki Y."/>
            <person name="Nishi S."/>
            <person name="Hori S."/>
            <person name="Arai W."/>
            <person name="Tsubouchi T."/>
            <person name="Morono Y."/>
            <person name="Uchiyama I."/>
            <person name="Ito T."/>
            <person name="Fujiyama A."/>
            <person name="Inagaki F."/>
            <person name="Takami H."/>
        </authorList>
    </citation>
    <scope>NUCLEOTIDE SEQUENCE</scope>
    <source>
        <strain evidence="1">Expedition CK06-06</strain>
    </source>
</reference>
<organism evidence="1">
    <name type="scientific">marine sediment metagenome</name>
    <dbReference type="NCBI Taxonomy" id="412755"/>
    <lineage>
        <taxon>unclassified sequences</taxon>
        <taxon>metagenomes</taxon>
        <taxon>ecological metagenomes</taxon>
    </lineage>
</organism>
<feature type="non-terminal residue" evidence="1">
    <location>
        <position position="1"/>
    </location>
</feature>
<evidence type="ECO:0000313" key="1">
    <source>
        <dbReference type="EMBL" id="GAI33055.1"/>
    </source>
</evidence>
<evidence type="ECO:0008006" key="2">
    <source>
        <dbReference type="Google" id="ProtNLM"/>
    </source>
</evidence>
<gene>
    <name evidence="1" type="ORF">S06H3_49043</name>
</gene>
<accession>X1P210</accession>
<proteinExistence type="predicted"/>
<dbReference type="AlphaFoldDB" id="X1P210"/>
<sequence>SRKGKCCECISYHLEFDELPACVFPPEVEKTFDRSFAKFVEVYKARGGRKS</sequence>
<name>X1P210_9ZZZZ</name>